<evidence type="ECO:0000313" key="1">
    <source>
        <dbReference type="EMBL" id="PVD31021.1"/>
    </source>
</evidence>
<gene>
    <name evidence="1" type="ORF">C0Q70_10297</name>
</gene>
<sequence>MFHNVAAWFDSPVLGPQEQHAASVRRFQSPALVACQNEAQSNSGATSWLWVQVCTTRPLTYDCVVYDG</sequence>
<keyword evidence="2" id="KW-1185">Reference proteome</keyword>
<dbReference type="AlphaFoldDB" id="A0A2T7PC83"/>
<name>A0A2T7PC83_POMCA</name>
<reference evidence="1 2" key="1">
    <citation type="submission" date="2018-04" db="EMBL/GenBank/DDBJ databases">
        <title>The genome of golden apple snail Pomacea canaliculata provides insight into stress tolerance and invasive adaptation.</title>
        <authorList>
            <person name="Liu C."/>
            <person name="Liu B."/>
            <person name="Ren Y."/>
            <person name="Zhang Y."/>
            <person name="Wang H."/>
            <person name="Li S."/>
            <person name="Jiang F."/>
            <person name="Yin L."/>
            <person name="Zhang G."/>
            <person name="Qian W."/>
            <person name="Fan W."/>
        </authorList>
    </citation>
    <scope>NUCLEOTIDE SEQUENCE [LARGE SCALE GENOMIC DNA]</scope>
    <source>
        <strain evidence="1">SZHN2017</strain>
        <tissue evidence="1">Muscle</tissue>
    </source>
</reference>
<dbReference type="Proteomes" id="UP000245119">
    <property type="component" value="Linkage Group LG5"/>
</dbReference>
<protein>
    <submittedName>
        <fullName evidence="1">Uncharacterized protein</fullName>
    </submittedName>
</protein>
<proteinExistence type="predicted"/>
<comment type="caution">
    <text evidence="1">The sequence shown here is derived from an EMBL/GenBank/DDBJ whole genome shotgun (WGS) entry which is preliminary data.</text>
</comment>
<accession>A0A2T7PC83</accession>
<evidence type="ECO:0000313" key="2">
    <source>
        <dbReference type="Proteomes" id="UP000245119"/>
    </source>
</evidence>
<dbReference type="EMBL" id="PZQS01000005">
    <property type="protein sequence ID" value="PVD31021.1"/>
    <property type="molecule type" value="Genomic_DNA"/>
</dbReference>
<organism evidence="1 2">
    <name type="scientific">Pomacea canaliculata</name>
    <name type="common">Golden apple snail</name>
    <dbReference type="NCBI Taxonomy" id="400727"/>
    <lineage>
        <taxon>Eukaryota</taxon>
        <taxon>Metazoa</taxon>
        <taxon>Spiralia</taxon>
        <taxon>Lophotrochozoa</taxon>
        <taxon>Mollusca</taxon>
        <taxon>Gastropoda</taxon>
        <taxon>Caenogastropoda</taxon>
        <taxon>Architaenioglossa</taxon>
        <taxon>Ampullarioidea</taxon>
        <taxon>Ampullariidae</taxon>
        <taxon>Pomacea</taxon>
    </lineage>
</organism>